<protein>
    <submittedName>
        <fullName evidence="1">Uncharacterized protein</fullName>
    </submittedName>
</protein>
<dbReference type="InParanoid" id="A0A5C3P529"/>
<proteinExistence type="predicted"/>
<gene>
    <name evidence="1" type="ORF">K466DRAFT_456249</name>
</gene>
<keyword evidence="2" id="KW-1185">Reference proteome</keyword>
<accession>A0A5C3P529</accession>
<sequence length="486" mass="54721">MSVFEPEVVLEIILNSLHPSKRTVFTAKWRASLEWEASIVEYVGYMYDLTKVHGNSKKTVPPTLPPGIPYYGPRFIPPTYSHLSKRENSPRIKPELAYLRPLNVVHPFYYGDLKKCPQCGSIDVLWDSWTNTGHCRLHGIRTEESAIGYQLRCKPCEKRALAQPAVASGPDNSKAVQHCFVTTSAIFWDKWEHWELPRGIPVFTHRCGVTRELFDLIIEMRPSMTSGGLAENIRRPSSMNRAIIHSSYSELTWVLTGRVYSIDNTFKASAKATIVDGKNQGCTNIMKGGILTCIDENNCIDSWRLCQSQANAELEELLRGIYNRHVSLDIPMPDMFVADNCCHVRNAIQKIFPGAHVCLDAVYEKWAKHGDVWSRAAAKVHADQLEHVKKGCLERTREDLACDGSRIEGSHKSWNSIMRSYASGIEVFTSLGHDLTLRRNLRMAASILLSNTSPAHLNHMKAFAASILGSHHVRLANATAKLWNTL</sequence>
<evidence type="ECO:0000313" key="2">
    <source>
        <dbReference type="Proteomes" id="UP000308197"/>
    </source>
</evidence>
<dbReference type="AlphaFoldDB" id="A0A5C3P529"/>
<feature type="non-terminal residue" evidence="1">
    <location>
        <position position="486"/>
    </location>
</feature>
<dbReference type="EMBL" id="ML211689">
    <property type="protein sequence ID" value="TFK80893.1"/>
    <property type="molecule type" value="Genomic_DNA"/>
</dbReference>
<organism evidence="1 2">
    <name type="scientific">Polyporus arcularius HHB13444</name>
    <dbReference type="NCBI Taxonomy" id="1314778"/>
    <lineage>
        <taxon>Eukaryota</taxon>
        <taxon>Fungi</taxon>
        <taxon>Dikarya</taxon>
        <taxon>Basidiomycota</taxon>
        <taxon>Agaricomycotina</taxon>
        <taxon>Agaricomycetes</taxon>
        <taxon>Polyporales</taxon>
        <taxon>Polyporaceae</taxon>
        <taxon>Polyporus</taxon>
    </lineage>
</organism>
<evidence type="ECO:0000313" key="1">
    <source>
        <dbReference type="EMBL" id="TFK80893.1"/>
    </source>
</evidence>
<reference evidence="1 2" key="1">
    <citation type="journal article" date="2019" name="Nat. Ecol. Evol.">
        <title>Megaphylogeny resolves global patterns of mushroom evolution.</title>
        <authorList>
            <person name="Varga T."/>
            <person name="Krizsan K."/>
            <person name="Foldi C."/>
            <person name="Dima B."/>
            <person name="Sanchez-Garcia M."/>
            <person name="Sanchez-Ramirez S."/>
            <person name="Szollosi G.J."/>
            <person name="Szarkandi J.G."/>
            <person name="Papp V."/>
            <person name="Albert L."/>
            <person name="Andreopoulos W."/>
            <person name="Angelini C."/>
            <person name="Antonin V."/>
            <person name="Barry K.W."/>
            <person name="Bougher N.L."/>
            <person name="Buchanan P."/>
            <person name="Buyck B."/>
            <person name="Bense V."/>
            <person name="Catcheside P."/>
            <person name="Chovatia M."/>
            <person name="Cooper J."/>
            <person name="Damon W."/>
            <person name="Desjardin D."/>
            <person name="Finy P."/>
            <person name="Geml J."/>
            <person name="Haridas S."/>
            <person name="Hughes K."/>
            <person name="Justo A."/>
            <person name="Karasinski D."/>
            <person name="Kautmanova I."/>
            <person name="Kiss B."/>
            <person name="Kocsube S."/>
            <person name="Kotiranta H."/>
            <person name="LaButti K.M."/>
            <person name="Lechner B.E."/>
            <person name="Liimatainen K."/>
            <person name="Lipzen A."/>
            <person name="Lukacs Z."/>
            <person name="Mihaltcheva S."/>
            <person name="Morgado L.N."/>
            <person name="Niskanen T."/>
            <person name="Noordeloos M.E."/>
            <person name="Ohm R.A."/>
            <person name="Ortiz-Santana B."/>
            <person name="Ovrebo C."/>
            <person name="Racz N."/>
            <person name="Riley R."/>
            <person name="Savchenko A."/>
            <person name="Shiryaev A."/>
            <person name="Soop K."/>
            <person name="Spirin V."/>
            <person name="Szebenyi C."/>
            <person name="Tomsovsky M."/>
            <person name="Tulloss R.E."/>
            <person name="Uehling J."/>
            <person name="Grigoriev I.V."/>
            <person name="Vagvolgyi C."/>
            <person name="Papp T."/>
            <person name="Martin F.M."/>
            <person name="Miettinen O."/>
            <person name="Hibbett D.S."/>
            <person name="Nagy L.G."/>
        </authorList>
    </citation>
    <scope>NUCLEOTIDE SEQUENCE [LARGE SCALE GENOMIC DNA]</scope>
    <source>
        <strain evidence="1 2">HHB13444</strain>
    </source>
</reference>
<dbReference type="Proteomes" id="UP000308197">
    <property type="component" value="Unassembled WGS sequence"/>
</dbReference>
<name>A0A5C3P529_9APHY</name>